<name>A0A6M3KWQ2_9ZZZZ</name>
<dbReference type="Gene3D" id="3.40.50.300">
    <property type="entry name" value="P-loop containing nucleotide triphosphate hydrolases"/>
    <property type="match status" value="1"/>
</dbReference>
<dbReference type="InterPro" id="IPR027417">
    <property type="entry name" value="P-loop_NTPase"/>
</dbReference>
<evidence type="ECO:0000313" key="1">
    <source>
        <dbReference type="EMBL" id="QJA76953.1"/>
    </source>
</evidence>
<evidence type="ECO:0000313" key="2">
    <source>
        <dbReference type="EMBL" id="QJA85904.1"/>
    </source>
</evidence>
<organism evidence="2">
    <name type="scientific">viral metagenome</name>
    <dbReference type="NCBI Taxonomy" id="1070528"/>
    <lineage>
        <taxon>unclassified sequences</taxon>
        <taxon>metagenomes</taxon>
        <taxon>organismal metagenomes</taxon>
    </lineage>
</organism>
<sequence length="592" mass="67515">MCQADRLFFINAFLWSHAPKAYAMFGSPVIPHITFPGQDEALEAMGKAVGKEDIHIEKSRQEGGTSTCLQLMFHLALFQDHCSFLLASRNESMVDGSDKSLFHLLDFYVKMLPPWMVGEKGRDYERRKLLYRFLFTNSTIKGESTTENIGVGEDRLAELLDEFGKFENGGWAVLGSTADVTNTRIFNSTPHGQNNAYYEMRDKTKTRIRLHWSRHPWKNQGLYLPSGGDGTTTTPLASGIDLVDKPFWDQFEIGDGTYRHPVLDGELYEFTLKKTKAIENTRSVWYDKECARRNEHDVATYIDIDYQGSDYPFFDAFKINELIELYCRPPRYRFHVDFSREDCELSLILAGRGRFLVWCELDDKYRPPGDRNYVVGVDVSHGTGSSNSVISVADAMTGEKVARMLANDVGMEEWAQLSIGVCRHFRNARLIWEDQMDVFHKRVLQFHGDVPLYFRKAEQGLTPKTTDRPGFHPDDKTKVTLLTDYARDLYEKKFLNPDEEAMKETLQYIWTQGQKVEHSRSLANQDPTASGKAHGDLVISDSLAAKLVRETAKPPDDDADPEAPWGSVSWMLGITKPAKPVRWQKPGLTKGR</sequence>
<dbReference type="AlphaFoldDB" id="A0A6M3KWQ2"/>
<dbReference type="EMBL" id="MT142602">
    <property type="protein sequence ID" value="QJA85904.1"/>
    <property type="molecule type" value="Genomic_DNA"/>
</dbReference>
<accession>A0A6M3KWQ2</accession>
<evidence type="ECO:0008006" key="3">
    <source>
        <dbReference type="Google" id="ProtNLM"/>
    </source>
</evidence>
<protein>
    <recommendedName>
        <fullName evidence="3">Terminase</fullName>
    </recommendedName>
</protein>
<gene>
    <name evidence="1" type="ORF">MM415A01398_0013</name>
    <name evidence="2" type="ORF">MM415B02161_0009</name>
</gene>
<dbReference type="EMBL" id="MT142254">
    <property type="protein sequence ID" value="QJA76953.1"/>
    <property type="molecule type" value="Genomic_DNA"/>
</dbReference>
<reference evidence="2" key="1">
    <citation type="submission" date="2020-03" db="EMBL/GenBank/DDBJ databases">
        <title>The deep terrestrial virosphere.</title>
        <authorList>
            <person name="Holmfeldt K."/>
            <person name="Nilsson E."/>
            <person name="Simone D."/>
            <person name="Lopez-Fernandez M."/>
            <person name="Wu X."/>
            <person name="de Brujin I."/>
            <person name="Lundin D."/>
            <person name="Andersson A."/>
            <person name="Bertilsson S."/>
            <person name="Dopson M."/>
        </authorList>
    </citation>
    <scope>NUCLEOTIDE SEQUENCE</scope>
    <source>
        <strain evidence="1">MM415A01398</strain>
        <strain evidence="2">MM415B02161</strain>
    </source>
</reference>
<dbReference type="Gene3D" id="3.30.420.240">
    <property type="match status" value="1"/>
</dbReference>
<proteinExistence type="predicted"/>